<dbReference type="GeneID" id="75916926"/>
<feature type="compositionally biased region" description="Basic and acidic residues" evidence="13">
    <location>
        <begin position="10"/>
        <end position="35"/>
    </location>
</feature>
<evidence type="ECO:0000256" key="8">
    <source>
        <dbReference type="ARBA" id="ARBA00023015"/>
    </source>
</evidence>
<keyword evidence="5" id="KW-0808">Transferase</keyword>
<feature type="binding site" evidence="12">
    <location>
        <position position="412"/>
    </location>
    <ligand>
        <name>Zn(2+)</name>
        <dbReference type="ChEBI" id="CHEBI:29105"/>
    </ligand>
</feature>
<protein>
    <recommendedName>
        <fullName evidence="14">Deacetylase sirtuin-type domain-containing protein</fullName>
    </recommendedName>
</protein>
<dbReference type="GO" id="GO:0005634">
    <property type="term" value="C:nucleus"/>
    <property type="evidence" value="ECO:0007669"/>
    <property type="project" value="UniProtKB-SubCell"/>
</dbReference>
<keyword evidence="6 12" id="KW-0479">Metal-binding</keyword>
<dbReference type="PANTHER" id="PTHR11085">
    <property type="entry name" value="NAD-DEPENDENT PROTEIN DEACYLASE SIRTUIN-5, MITOCHONDRIAL-RELATED"/>
    <property type="match status" value="1"/>
</dbReference>
<dbReference type="GO" id="GO:0046970">
    <property type="term" value="F:histone H4K16 deacetylase activity, NAD-dependent"/>
    <property type="evidence" value="ECO:0007669"/>
    <property type="project" value="TreeGrafter"/>
</dbReference>
<dbReference type="Gene3D" id="3.30.1600.10">
    <property type="entry name" value="SIR2/SIRT2 'Small Domain"/>
    <property type="match status" value="1"/>
</dbReference>
<dbReference type="InterPro" id="IPR026590">
    <property type="entry name" value="Ssirtuin_cat_dom"/>
</dbReference>
<keyword evidence="11" id="KW-0539">Nucleus</keyword>
<dbReference type="InterPro" id="IPR029035">
    <property type="entry name" value="DHS-like_NAD/FAD-binding_dom"/>
</dbReference>
<evidence type="ECO:0000256" key="10">
    <source>
        <dbReference type="ARBA" id="ARBA00023163"/>
    </source>
</evidence>
<feature type="active site" description="Proton acceptor" evidence="12">
    <location>
        <position position="377"/>
    </location>
</feature>
<reference evidence="15" key="2">
    <citation type="journal article" date="2022" name="Proc. Natl. Acad. Sci. U.S.A.">
        <title>Diploid-dominant life cycles characterize the early evolution of Fungi.</title>
        <authorList>
            <person name="Amses K.R."/>
            <person name="Simmons D.R."/>
            <person name="Longcore J.E."/>
            <person name="Mondo S.J."/>
            <person name="Seto K."/>
            <person name="Jeronimo G.H."/>
            <person name="Bonds A.E."/>
            <person name="Quandt C.A."/>
            <person name="Davis W.J."/>
            <person name="Chang Y."/>
            <person name="Federici B.A."/>
            <person name="Kuo A."/>
            <person name="LaButti K."/>
            <person name="Pangilinan J."/>
            <person name="Andreopoulos W."/>
            <person name="Tritt A."/>
            <person name="Riley R."/>
            <person name="Hundley H."/>
            <person name="Johnson J."/>
            <person name="Lipzen A."/>
            <person name="Barry K."/>
            <person name="Lang B.F."/>
            <person name="Cuomo C.A."/>
            <person name="Buchler N.E."/>
            <person name="Grigoriev I.V."/>
            <person name="Spatafora J.W."/>
            <person name="Stajich J.E."/>
            <person name="James T.Y."/>
        </authorList>
    </citation>
    <scope>NUCLEOTIDE SEQUENCE</scope>
    <source>
        <strain evidence="15">AG</strain>
    </source>
</reference>
<evidence type="ECO:0000256" key="13">
    <source>
        <dbReference type="SAM" id="MobiDB-lite"/>
    </source>
</evidence>
<evidence type="ECO:0000256" key="5">
    <source>
        <dbReference type="ARBA" id="ARBA00022679"/>
    </source>
</evidence>
<dbReference type="GO" id="GO:0046872">
    <property type="term" value="F:metal ion binding"/>
    <property type="evidence" value="ECO:0007669"/>
    <property type="project" value="UniProtKB-KW"/>
</dbReference>
<evidence type="ECO:0000256" key="11">
    <source>
        <dbReference type="ARBA" id="ARBA00023242"/>
    </source>
</evidence>
<accession>A0AAD5HBG2</accession>
<dbReference type="EMBL" id="MU620955">
    <property type="protein sequence ID" value="KAI8576481.1"/>
    <property type="molecule type" value="Genomic_DNA"/>
</dbReference>
<evidence type="ECO:0000259" key="14">
    <source>
        <dbReference type="PROSITE" id="PS50305"/>
    </source>
</evidence>
<comment type="caution">
    <text evidence="15">The sequence shown here is derived from an EMBL/GenBank/DDBJ whole genome shotgun (WGS) entry which is preliminary data.</text>
</comment>
<feature type="domain" description="Deacetylase sirtuin-type" evidence="14">
    <location>
        <begin position="252"/>
        <end position="530"/>
    </location>
</feature>
<feature type="binding site" evidence="12">
    <location>
        <position position="388"/>
    </location>
    <ligand>
        <name>Zn(2+)</name>
        <dbReference type="ChEBI" id="CHEBI:29105"/>
    </ligand>
</feature>
<dbReference type="RefSeq" id="XP_051441485.1">
    <property type="nucleotide sequence ID" value="XM_051591583.1"/>
</dbReference>
<evidence type="ECO:0000313" key="15">
    <source>
        <dbReference type="EMBL" id="KAI8576481.1"/>
    </source>
</evidence>
<proteinExistence type="inferred from homology"/>
<comment type="subcellular location">
    <subcellularLocation>
        <location evidence="2">Nucleus</location>
    </subcellularLocation>
</comment>
<dbReference type="InterPro" id="IPR026591">
    <property type="entry name" value="Sirtuin_cat_small_dom_sf"/>
</dbReference>
<evidence type="ECO:0000256" key="6">
    <source>
        <dbReference type="ARBA" id="ARBA00022723"/>
    </source>
</evidence>
<evidence type="ECO:0000256" key="4">
    <source>
        <dbReference type="ARBA" id="ARBA00022491"/>
    </source>
</evidence>
<feature type="compositionally biased region" description="Polar residues" evidence="13">
    <location>
        <begin position="89"/>
        <end position="101"/>
    </location>
</feature>
<dbReference type="Proteomes" id="UP001206595">
    <property type="component" value="Unassembled WGS sequence"/>
</dbReference>
<feature type="compositionally biased region" description="Acidic residues" evidence="13">
    <location>
        <begin position="116"/>
        <end position="146"/>
    </location>
</feature>
<keyword evidence="7 12" id="KW-0862">Zinc</keyword>
<dbReference type="InterPro" id="IPR003000">
    <property type="entry name" value="Sirtuin"/>
</dbReference>
<dbReference type="InterPro" id="IPR007654">
    <property type="entry name" value="NAD-dep_histone_deAcase_SIR2_N"/>
</dbReference>
<dbReference type="GO" id="GO:0070403">
    <property type="term" value="F:NAD+ binding"/>
    <property type="evidence" value="ECO:0007669"/>
    <property type="project" value="InterPro"/>
</dbReference>
<comment type="similarity">
    <text evidence="3">Belongs to the sirtuin family. Class I subfamily.</text>
</comment>
<keyword evidence="9" id="KW-0520">NAD</keyword>
<dbReference type="SUPFAM" id="SSF52467">
    <property type="entry name" value="DHS-like NAD/FAD-binding domain"/>
    <property type="match status" value="1"/>
</dbReference>
<keyword evidence="8" id="KW-0805">Transcription regulation</keyword>
<dbReference type="Pfam" id="PF04574">
    <property type="entry name" value="DUF592"/>
    <property type="match status" value="1"/>
</dbReference>
<sequence>MEAELLSGSKEGKAERSEDRSKEDVEMQAEKRVLQPDEDQDESNRIKRSKLAVAKTEAGPESASLLEKDYPQDLGLEGSGEHVHPMAFPSTNVETVTGQPSESEKTEPGLTALYQDFDEDYNEESDGDWNEGDSDNGDDISDDDESHDGFFLGVNDKYNELHGNSDEEGEDDQATWPRYSEEEAESIQNQARQLGMIKFIEKYVIEERIPLPQLLDVFGCQLPSKISLLADDMQLLNLLRVVMTRFLRKRRRLENVNTIDDVVDIMKNAKNIMVLTGAGVSVSCGIPDFRSETGIYARLDEFDLDDPQQMFDIHYFRENPQIFYSFAREIYPSNFEPSPSHQFVKLLEEKDVLLRNYTQNIDTLEHKAKITRVINCHGSFATATCVTCGYKCAGSDIEADIYAQRVPECPQCSALTKAQQNKANDDSDDETGLPSLRESIIKPDITFFGEKLPDDFEKGLTVDSEKVDLLIVMGSSLKVSPVSEIMTQIPHSVPQILINRTPITHLTFDVQLLGKSDVIVPELCRRLGWDLRHEKLPGGSSLSKESIELAKDDSGSSKLCNYLGDGYYTFEGAVLGQKLAESTRCDQRGSRDDGDPRDTQLEGVNTALEAATAAIVETNADAASTSL</sequence>
<keyword evidence="16" id="KW-1185">Reference proteome</keyword>
<feature type="binding site" evidence="12">
    <location>
        <position position="409"/>
    </location>
    <ligand>
        <name>Zn(2+)</name>
        <dbReference type="ChEBI" id="CHEBI:29105"/>
    </ligand>
</feature>
<dbReference type="InterPro" id="IPR050134">
    <property type="entry name" value="NAD-dep_sirtuin_deacylases"/>
</dbReference>
<evidence type="ECO:0000256" key="3">
    <source>
        <dbReference type="ARBA" id="ARBA00006924"/>
    </source>
</evidence>
<evidence type="ECO:0000256" key="7">
    <source>
        <dbReference type="ARBA" id="ARBA00022833"/>
    </source>
</evidence>
<evidence type="ECO:0000313" key="16">
    <source>
        <dbReference type="Proteomes" id="UP001206595"/>
    </source>
</evidence>
<feature type="binding site" evidence="12">
    <location>
        <position position="385"/>
    </location>
    <ligand>
        <name>Zn(2+)</name>
        <dbReference type="ChEBI" id="CHEBI:29105"/>
    </ligand>
</feature>
<reference evidence="15" key="1">
    <citation type="submission" date="2021-06" db="EMBL/GenBank/DDBJ databases">
        <authorList>
            <consortium name="DOE Joint Genome Institute"/>
            <person name="Mondo S.J."/>
            <person name="Amses K.R."/>
            <person name="Simmons D.R."/>
            <person name="Longcore J.E."/>
            <person name="Seto K."/>
            <person name="Alves G.H."/>
            <person name="Bonds A.E."/>
            <person name="Quandt C.A."/>
            <person name="Davis W.J."/>
            <person name="Chang Y."/>
            <person name="Letcher P.M."/>
            <person name="Powell M.J."/>
            <person name="Kuo A."/>
            <person name="Labutti K."/>
            <person name="Pangilinan J."/>
            <person name="Andreopoulos W."/>
            <person name="Tritt A."/>
            <person name="Riley R."/>
            <person name="Hundley H."/>
            <person name="Johnson J."/>
            <person name="Lipzen A."/>
            <person name="Barry K."/>
            <person name="Berbee M.L."/>
            <person name="Buchler N.E."/>
            <person name="Grigoriev I.V."/>
            <person name="Spatafora J.W."/>
            <person name="Stajich J.E."/>
            <person name="James T.Y."/>
        </authorList>
    </citation>
    <scope>NUCLEOTIDE SEQUENCE</scope>
    <source>
        <strain evidence="15">AG</strain>
    </source>
</reference>
<dbReference type="PROSITE" id="PS50305">
    <property type="entry name" value="SIRTUIN"/>
    <property type="match status" value="1"/>
</dbReference>
<keyword evidence="4" id="KW-0678">Repressor</keyword>
<evidence type="ECO:0000256" key="1">
    <source>
        <dbReference type="ARBA" id="ARBA00001947"/>
    </source>
</evidence>
<comment type="cofactor">
    <cofactor evidence="1">
        <name>Zn(2+)</name>
        <dbReference type="ChEBI" id="CHEBI:29105"/>
    </cofactor>
</comment>
<feature type="region of interest" description="Disordered" evidence="13">
    <location>
        <begin position="1"/>
        <end position="176"/>
    </location>
</feature>
<evidence type="ECO:0000256" key="2">
    <source>
        <dbReference type="ARBA" id="ARBA00004123"/>
    </source>
</evidence>
<organism evidence="15 16">
    <name type="scientific">Umbelopsis ramanniana AG</name>
    <dbReference type="NCBI Taxonomy" id="1314678"/>
    <lineage>
        <taxon>Eukaryota</taxon>
        <taxon>Fungi</taxon>
        <taxon>Fungi incertae sedis</taxon>
        <taxon>Mucoromycota</taxon>
        <taxon>Mucoromycotina</taxon>
        <taxon>Umbelopsidomycetes</taxon>
        <taxon>Umbelopsidales</taxon>
        <taxon>Umbelopsidaceae</taxon>
        <taxon>Umbelopsis</taxon>
    </lineage>
</organism>
<dbReference type="Pfam" id="PF02146">
    <property type="entry name" value="SIR2"/>
    <property type="match status" value="1"/>
</dbReference>
<name>A0AAD5HBG2_UMBRA</name>
<dbReference type="PANTHER" id="PTHR11085:SF9">
    <property type="entry name" value="NAD-DEPENDENT PROTEIN DEACETYLASE SIRTUIN-1"/>
    <property type="match status" value="1"/>
</dbReference>
<evidence type="ECO:0000256" key="12">
    <source>
        <dbReference type="PROSITE-ProRule" id="PRU00236"/>
    </source>
</evidence>
<keyword evidence="10" id="KW-0804">Transcription</keyword>
<evidence type="ECO:0000256" key="9">
    <source>
        <dbReference type="ARBA" id="ARBA00023027"/>
    </source>
</evidence>
<dbReference type="Gene3D" id="3.40.50.1220">
    <property type="entry name" value="TPP-binding domain"/>
    <property type="match status" value="1"/>
</dbReference>
<dbReference type="AlphaFoldDB" id="A0AAD5HBG2"/>
<gene>
    <name evidence="15" type="ORF">K450DRAFT_256930</name>
</gene>